<dbReference type="Proteomes" id="UP000663834">
    <property type="component" value="Unassembled WGS sequence"/>
</dbReference>
<evidence type="ECO:0000313" key="1">
    <source>
        <dbReference type="EMBL" id="CAF1614993.1"/>
    </source>
</evidence>
<evidence type="ECO:0000313" key="2">
    <source>
        <dbReference type="Proteomes" id="UP000663834"/>
    </source>
</evidence>
<comment type="caution">
    <text evidence="1">The sequence shown here is derived from an EMBL/GenBank/DDBJ whole genome shotgun (WGS) entry which is preliminary data.</text>
</comment>
<organism evidence="1 2">
    <name type="scientific">Rotaria magnacalcarata</name>
    <dbReference type="NCBI Taxonomy" id="392030"/>
    <lineage>
        <taxon>Eukaryota</taxon>
        <taxon>Metazoa</taxon>
        <taxon>Spiralia</taxon>
        <taxon>Gnathifera</taxon>
        <taxon>Rotifera</taxon>
        <taxon>Eurotatoria</taxon>
        <taxon>Bdelloidea</taxon>
        <taxon>Philodinida</taxon>
        <taxon>Philodinidae</taxon>
        <taxon>Rotaria</taxon>
    </lineage>
</organism>
<proteinExistence type="predicted"/>
<dbReference type="AlphaFoldDB" id="A0A816BYS9"/>
<dbReference type="OrthoDB" id="10054092at2759"/>
<name>A0A816BYS9_9BILA</name>
<reference evidence="1" key="1">
    <citation type="submission" date="2021-02" db="EMBL/GenBank/DDBJ databases">
        <authorList>
            <person name="Nowell W R."/>
        </authorList>
    </citation>
    <scope>NUCLEOTIDE SEQUENCE</scope>
</reference>
<accession>A0A816BYS9</accession>
<feature type="non-terminal residue" evidence="1">
    <location>
        <position position="1"/>
    </location>
</feature>
<gene>
    <name evidence="1" type="ORF">KQP761_LOCUS23889</name>
</gene>
<sequence length="127" mass="14281">TVDRTNTDAKLLPCLIGKLENIYSVENRVDLKRIYPVELKQLVVDNLKDITFIEACKFYVRASTSGRTCDCKGKCASKQCPCKKDEVFCSTKCHSKRDCCKTVGEQSKALGLLIVKCSEKKILLNKI</sequence>
<dbReference type="EMBL" id="CAJNOW010012815">
    <property type="protein sequence ID" value="CAF1614993.1"/>
    <property type="molecule type" value="Genomic_DNA"/>
</dbReference>
<protein>
    <submittedName>
        <fullName evidence="1">Uncharacterized protein</fullName>
    </submittedName>
</protein>